<accession>A0A6G1DSU7</accession>
<dbReference type="Proteomes" id="UP000479710">
    <property type="component" value="Unassembled WGS sequence"/>
</dbReference>
<dbReference type="EMBL" id="SPHZ02000006">
    <property type="protein sequence ID" value="KAF0915567.1"/>
    <property type="molecule type" value="Genomic_DNA"/>
</dbReference>
<evidence type="ECO:0000313" key="2">
    <source>
        <dbReference type="Proteomes" id="UP000479710"/>
    </source>
</evidence>
<reference evidence="1 2" key="1">
    <citation type="submission" date="2019-11" db="EMBL/GenBank/DDBJ databases">
        <title>Whole genome sequence of Oryza granulata.</title>
        <authorList>
            <person name="Li W."/>
        </authorList>
    </citation>
    <scope>NUCLEOTIDE SEQUENCE [LARGE SCALE GENOMIC DNA]</scope>
    <source>
        <strain evidence="2">cv. Menghai</strain>
        <tissue evidence="1">Leaf</tissue>
    </source>
</reference>
<gene>
    <name evidence="1" type="ORF">E2562_036752</name>
</gene>
<keyword evidence="2" id="KW-1185">Reference proteome</keyword>
<protein>
    <submittedName>
        <fullName evidence="1">Uncharacterized protein</fullName>
    </submittedName>
</protein>
<organism evidence="1 2">
    <name type="scientific">Oryza meyeriana var. granulata</name>
    <dbReference type="NCBI Taxonomy" id="110450"/>
    <lineage>
        <taxon>Eukaryota</taxon>
        <taxon>Viridiplantae</taxon>
        <taxon>Streptophyta</taxon>
        <taxon>Embryophyta</taxon>
        <taxon>Tracheophyta</taxon>
        <taxon>Spermatophyta</taxon>
        <taxon>Magnoliopsida</taxon>
        <taxon>Liliopsida</taxon>
        <taxon>Poales</taxon>
        <taxon>Poaceae</taxon>
        <taxon>BOP clade</taxon>
        <taxon>Oryzoideae</taxon>
        <taxon>Oryzeae</taxon>
        <taxon>Oryzinae</taxon>
        <taxon>Oryza</taxon>
        <taxon>Oryza meyeriana</taxon>
    </lineage>
</organism>
<proteinExistence type="predicted"/>
<evidence type="ECO:0000313" key="1">
    <source>
        <dbReference type="EMBL" id="KAF0915567.1"/>
    </source>
</evidence>
<sequence>MDTGGFIKGQFDGYALYDGEKGAKKKTAAAPGLGYVDIPNMQIRKEDLNFLSKMHELIPVPHYGTISGGVNKEGIAFYNSLVVVNW</sequence>
<comment type="caution">
    <text evidence="1">The sequence shown here is derived from an EMBL/GenBank/DDBJ whole genome shotgun (WGS) entry which is preliminary data.</text>
</comment>
<dbReference type="AlphaFoldDB" id="A0A6G1DSU7"/>
<name>A0A6G1DSU7_9ORYZ</name>